<gene>
    <name evidence="5" type="ORF">EWM63_01110</name>
</gene>
<dbReference type="Pfam" id="PF00990">
    <property type="entry name" value="GGDEF"/>
    <property type="match status" value="1"/>
</dbReference>
<dbReference type="GO" id="GO:0005886">
    <property type="term" value="C:plasma membrane"/>
    <property type="evidence" value="ECO:0007669"/>
    <property type="project" value="TreeGrafter"/>
</dbReference>
<dbReference type="PROSITE" id="PS50887">
    <property type="entry name" value="GGDEF"/>
    <property type="match status" value="1"/>
</dbReference>
<feature type="transmembrane region" description="Helical" evidence="3">
    <location>
        <begin position="12"/>
        <end position="28"/>
    </location>
</feature>
<dbReference type="SMART" id="SM00267">
    <property type="entry name" value="GGDEF"/>
    <property type="match status" value="1"/>
</dbReference>
<dbReference type="KEGG" id="plue:EWM63_01110"/>
<organism evidence="5 6">
    <name type="scientific">Pseudoduganella lutea</name>
    <dbReference type="NCBI Taxonomy" id="321985"/>
    <lineage>
        <taxon>Bacteria</taxon>
        <taxon>Pseudomonadati</taxon>
        <taxon>Pseudomonadota</taxon>
        <taxon>Betaproteobacteria</taxon>
        <taxon>Burkholderiales</taxon>
        <taxon>Oxalobacteraceae</taxon>
        <taxon>Telluria group</taxon>
        <taxon>Pseudoduganella</taxon>
    </lineage>
</organism>
<proteinExistence type="predicted"/>
<keyword evidence="3" id="KW-1133">Transmembrane helix</keyword>
<keyword evidence="6" id="KW-1185">Reference proteome</keyword>
<dbReference type="InterPro" id="IPR029787">
    <property type="entry name" value="Nucleotide_cyclase"/>
</dbReference>
<dbReference type="GO" id="GO:1902201">
    <property type="term" value="P:negative regulation of bacterial-type flagellum-dependent cell motility"/>
    <property type="evidence" value="ECO:0007669"/>
    <property type="project" value="TreeGrafter"/>
</dbReference>
<keyword evidence="3" id="KW-0472">Membrane</keyword>
<accession>A0A4P6KSU2</accession>
<sequence>MRKNQVGRAMQYITLAMIILTAALLWWHRLGMVRVLEISARSGHAVEARDDHADGGMSRAVLAPENPFAFTCTLTKSAYAWPYCGVHFLLGRDDGGIDLSVFDHMTVVMDRAGPGEHHVRVAIRNFERGFSTVADYRTQKINEIEFTIPPAGSVTIPLGLLRTAAWWNSMMKVPLLRTGPNFDNVTSIELYTGSLSEMGTHRMHVQAIRFEGKWISERQLALALVCAWCLYGASWLALGMVQYRGQLRSEKARVATLTVINRALQLESQQLADLVKHDPLTGALNRQGLRDVLLKDQESNADGQFDAVLFIDLDHFKRINDQHGHDVGDRVLKQFAAVATPVLRGSDKLVRWGGEEFLVLCAGIGQDNAVELARRLCNRLAGMAWPEGLRVTASIGVAAIHGSADMGEAIKRADAALYVAKRNGRNRVEIATGAHAQA</sequence>
<protein>
    <recommendedName>
        <fullName evidence="1">diguanylate cyclase</fullName>
        <ecNumber evidence="1">2.7.7.65</ecNumber>
    </recommendedName>
</protein>
<dbReference type="GO" id="GO:0043709">
    <property type="term" value="P:cell adhesion involved in single-species biofilm formation"/>
    <property type="evidence" value="ECO:0007669"/>
    <property type="project" value="TreeGrafter"/>
</dbReference>
<evidence type="ECO:0000313" key="5">
    <source>
        <dbReference type="EMBL" id="QBE61767.1"/>
    </source>
</evidence>
<dbReference type="PANTHER" id="PTHR45138">
    <property type="entry name" value="REGULATORY COMPONENTS OF SENSORY TRANSDUCTION SYSTEM"/>
    <property type="match status" value="1"/>
</dbReference>
<dbReference type="Gene3D" id="3.30.70.270">
    <property type="match status" value="1"/>
</dbReference>
<feature type="domain" description="GGDEF" evidence="4">
    <location>
        <begin position="304"/>
        <end position="433"/>
    </location>
</feature>
<dbReference type="EMBL" id="CP035913">
    <property type="protein sequence ID" value="QBE61767.1"/>
    <property type="molecule type" value="Genomic_DNA"/>
</dbReference>
<dbReference type="InterPro" id="IPR050469">
    <property type="entry name" value="Diguanylate_Cyclase"/>
</dbReference>
<dbReference type="Proteomes" id="UP000290637">
    <property type="component" value="Chromosome"/>
</dbReference>
<dbReference type="AlphaFoldDB" id="A0A4P6KSU2"/>
<dbReference type="EC" id="2.7.7.65" evidence="1"/>
<dbReference type="SUPFAM" id="SSF55073">
    <property type="entry name" value="Nucleotide cyclase"/>
    <property type="match status" value="1"/>
</dbReference>
<dbReference type="InterPro" id="IPR000160">
    <property type="entry name" value="GGDEF_dom"/>
</dbReference>
<reference evidence="5 6" key="1">
    <citation type="submission" date="2019-02" db="EMBL/GenBank/DDBJ databases">
        <title>Draft Genome Sequences of Six Type Strains of the Genus Massilia.</title>
        <authorList>
            <person name="Miess H."/>
            <person name="Frediansyhah A."/>
            <person name="Gross H."/>
        </authorList>
    </citation>
    <scope>NUCLEOTIDE SEQUENCE [LARGE SCALE GENOMIC DNA]</scope>
    <source>
        <strain evidence="5 6">DSM 17473</strain>
    </source>
</reference>
<evidence type="ECO:0000313" key="6">
    <source>
        <dbReference type="Proteomes" id="UP000290637"/>
    </source>
</evidence>
<dbReference type="NCBIfam" id="TIGR00254">
    <property type="entry name" value="GGDEF"/>
    <property type="match status" value="1"/>
</dbReference>
<dbReference type="InterPro" id="IPR043128">
    <property type="entry name" value="Rev_trsase/Diguanyl_cyclase"/>
</dbReference>
<dbReference type="GO" id="GO:0052621">
    <property type="term" value="F:diguanylate cyclase activity"/>
    <property type="evidence" value="ECO:0007669"/>
    <property type="project" value="UniProtKB-EC"/>
</dbReference>
<name>A0A4P6KSU2_9BURK</name>
<evidence type="ECO:0000259" key="4">
    <source>
        <dbReference type="PROSITE" id="PS50887"/>
    </source>
</evidence>
<dbReference type="PANTHER" id="PTHR45138:SF9">
    <property type="entry name" value="DIGUANYLATE CYCLASE DGCM-RELATED"/>
    <property type="match status" value="1"/>
</dbReference>
<evidence type="ECO:0000256" key="1">
    <source>
        <dbReference type="ARBA" id="ARBA00012528"/>
    </source>
</evidence>
<evidence type="ECO:0000256" key="3">
    <source>
        <dbReference type="SAM" id="Phobius"/>
    </source>
</evidence>
<dbReference type="CDD" id="cd01949">
    <property type="entry name" value="GGDEF"/>
    <property type="match status" value="1"/>
</dbReference>
<dbReference type="OrthoDB" id="9813903at2"/>
<evidence type="ECO:0000256" key="2">
    <source>
        <dbReference type="ARBA" id="ARBA00034247"/>
    </source>
</evidence>
<comment type="catalytic activity">
    <reaction evidence="2">
        <text>2 GTP = 3',3'-c-di-GMP + 2 diphosphate</text>
        <dbReference type="Rhea" id="RHEA:24898"/>
        <dbReference type="ChEBI" id="CHEBI:33019"/>
        <dbReference type="ChEBI" id="CHEBI:37565"/>
        <dbReference type="ChEBI" id="CHEBI:58805"/>
        <dbReference type="EC" id="2.7.7.65"/>
    </reaction>
</comment>
<dbReference type="FunFam" id="3.30.70.270:FF:000001">
    <property type="entry name" value="Diguanylate cyclase domain protein"/>
    <property type="match status" value="1"/>
</dbReference>
<keyword evidence="3" id="KW-0812">Transmembrane</keyword>